<proteinExistence type="predicted"/>
<dbReference type="RefSeq" id="WP_267781412.1">
    <property type="nucleotide sequence ID" value="NZ_CP113089.1"/>
</dbReference>
<protein>
    <submittedName>
        <fullName evidence="1">DUF2017 family protein</fullName>
    </submittedName>
</protein>
<dbReference type="EMBL" id="CP113089">
    <property type="protein sequence ID" value="WAB81636.1"/>
    <property type="molecule type" value="Genomic_DNA"/>
</dbReference>
<name>A0A9E8S9L5_9MICO</name>
<dbReference type="AlphaFoldDB" id="A0A9E8S9L5"/>
<accession>A0A9E8S9L5</accession>
<reference evidence="1" key="1">
    <citation type="submission" date="2022-11" db="EMBL/GenBank/DDBJ databases">
        <title>Description of Microcella daejonensis nov. sp, isolated from riverside soil.</title>
        <authorList>
            <person name="Molina K.M."/>
            <person name="Kim S.B."/>
        </authorList>
    </citation>
    <scope>NUCLEOTIDE SEQUENCE</scope>
    <source>
        <strain evidence="1">MMS21-STM12</strain>
    </source>
</reference>
<gene>
    <name evidence="1" type="ORF">OVN18_01015</name>
</gene>
<sequence length="169" mass="18685">MRRFEPAAAPGAVEALVDQDEARVLRSLAEQLAGLLTEAGETETSRDAAVDRVLPDAYRDDDEAAEEWRRLSRRALADRKATFAQRMVDDLERAATNPGIHTIALDTAGALDWVRAVADLRLVLAERMGIREEGDEPSGALEGGAELYDWLAWMQDDLVRVLTLLEETP</sequence>
<keyword evidence="2" id="KW-1185">Reference proteome</keyword>
<evidence type="ECO:0000313" key="1">
    <source>
        <dbReference type="EMBL" id="WAB81636.1"/>
    </source>
</evidence>
<organism evidence="1 2">
    <name type="scientific">Microcella daejeonensis</name>
    <dbReference type="NCBI Taxonomy" id="2994971"/>
    <lineage>
        <taxon>Bacteria</taxon>
        <taxon>Bacillati</taxon>
        <taxon>Actinomycetota</taxon>
        <taxon>Actinomycetes</taxon>
        <taxon>Micrococcales</taxon>
        <taxon>Microbacteriaceae</taxon>
        <taxon>Microcella</taxon>
    </lineage>
</organism>
<dbReference type="KEGG" id="mdb:OVN18_01015"/>
<dbReference type="Proteomes" id="UP001164706">
    <property type="component" value="Chromosome"/>
</dbReference>
<dbReference type="Pfam" id="PF09438">
    <property type="entry name" value="DUF2017"/>
    <property type="match status" value="1"/>
</dbReference>
<dbReference type="InterPro" id="IPR018561">
    <property type="entry name" value="AosR"/>
</dbReference>
<evidence type="ECO:0000313" key="2">
    <source>
        <dbReference type="Proteomes" id="UP001164706"/>
    </source>
</evidence>